<name>A0AC61RQF7_9FIRM</name>
<reference evidence="1" key="1">
    <citation type="submission" date="2019-04" db="EMBL/GenBank/DDBJ databases">
        <title>Microbes associate with the intestines of laboratory mice.</title>
        <authorList>
            <person name="Navarre W."/>
            <person name="Wong E."/>
            <person name="Huang K."/>
            <person name="Tropini C."/>
            <person name="Ng K."/>
            <person name="Yu B."/>
        </authorList>
    </citation>
    <scope>NUCLEOTIDE SEQUENCE</scope>
    <source>
        <strain evidence="1">NM01_1-7b</strain>
    </source>
</reference>
<organism evidence="1 2">
    <name type="scientific">Petralouisia muris</name>
    <dbReference type="NCBI Taxonomy" id="3032872"/>
    <lineage>
        <taxon>Bacteria</taxon>
        <taxon>Bacillati</taxon>
        <taxon>Bacillota</taxon>
        <taxon>Clostridia</taxon>
        <taxon>Lachnospirales</taxon>
        <taxon>Lachnospiraceae</taxon>
        <taxon>Petralouisia</taxon>
    </lineage>
</organism>
<evidence type="ECO:0000313" key="1">
    <source>
        <dbReference type="EMBL" id="TGY91362.1"/>
    </source>
</evidence>
<comment type="caution">
    <text evidence="1">The sequence shown here is derived from an EMBL/GenBank/DDBJ whole genome shotgun (WGS) entry which is preliminary data.</text>
</comment>
<keyword evidence="2" id="KW-1185">Reference proteome</keyword>
<gene>
    <name evidence="1" type="ORF">E5329_21470</name>
</gene>
<accession>A0AC61RQF7</accession>
<proteinExistence type="predicted"/>
<dbReference type="EMBL" id="SRYA01000060">
    <property type="protein sequence ID" value="TGY91362.1"/>
    <property type="molecule type" value="Genomic_DNA"/>
</dbReference>
<sequence length="358" mass="41607">MPTISLCMIVKNEEMHIARCLNSVAELVDEIIIVDTGSADRTVEIVSEYTSKVYSYPWNDDFSDARNYSFSKASMDYCMWMDADDILEETEKDKFLQLKQTLSPDVDIVMMKYNTSFDEAGKPSFSYFRERWIRNCAQYRWIGAVHEVIPPNGSVVYSDIAISHKKMNAGDPERNLKIYQKALAEGKTLEPRQQYYYGRELYYHKQYEEAVSVLEQFLLSEEGWIENKIEACTVCANCYYCLGQEQSALNALLRSMSFDSPRAELCCEIGKYFLEHGNYHTAVYWYETALNSPHNDYSSGFVLPDCYDYVPLLQLCVCYDKIGDKKKAKEYNERAGACKPYSKAYLYNKQYFDRLQIS</sequence>
<protein>
    <submittedName>
        <fullName evidence="1">Glycosyltransferase</fullName>
    </submittedName>
</protein>
<evidence type="ECO:0000313" key="2">
    <source>
        <dbReference type="Proteomes" id="UP000304953"/>
    </source>
</evidence>
<dbReference type="Proteomes" id="UP000304953">
    <property type="component" value="Unassembled WGS sequence"/>
</dbReference>